<dbReference type="Proteomes" id="UP000799755">
    <property type="component" value="Unassembled WGS sequence"/>
</dbReference>
<proteinExistence type="predicted"/>
<evidence type="ECO:0000313" key="1">
    <source>
        <dbReference type="EMBL" id="KAF2465845.1"/>
    </source>
</evidence>
<comment type="caution">
    <text evidence="1">The sequence shown here is derived from an EMBL/GenBank/DDBJ whole genome shotgun (WGS) entry which is preliminary data.</text>
</comment>
<protein>
    <submittedName>
        <fullName evidence="1">Uncharacterized protein</fullName>
    </submittedName>
</protein>
<organism evidence="1 2">
    <name type="scientific">Lindgomyces ingoldianus</name>
    <dbReference type="NCBI Taxonomy" id="673940"/>
    <lineage>
        <taxon>Eukaryota</taxon>
        <taxon>Fungi</taxon>
        <taxon>Dikarya</taxon>
        <taxon>Ascomycota</taxon>
        <taxon>Pezizomycotina</taxon>
        <taxon>Dothideomycetes</taxon>
        <taxon>Pleosporomycetidae</taxon>
        <taxon>Pleosporales</taxon>
        <taxon>Lindgomycetaceae</taxon>
        <taxon>Lindgomyces</taxon>
    </lineage>
</organism>
<reference evidence="1" key="1">
    <citation type="journal article" date="2020" name="Stud. Mycol.">
        <title>101 Dothideomycetes genomes: a test case for predicting lifestyles and emergence of pathogens.</title>
        <authorList>
            <person name="Haridas S."/>
            <person name="Albert R."/>
            <person name="Binder M."/>
            <person name="Bloem J."/>
            <person name="Labutti K."/>
            <person name="Salamov A."/>
            <person name="Andreopoulos B."/>
            <person name="Baker S."/>
            <person name="Barry K."/>
            <person name="Bills G."/>
            <person name="Bluhm B."/>
            <person name="Cannon C."/>
            <person name="Castanera R."/>
            <person name="Culley D."/>
            <person name="Daum C."/>
            <person name="Ezra D."/>
            <person name="Gonzalez J."/>
            <person name="Henrissat B."/>
            <person name="Kuo A."/>
            <person name="Liang C."/>
            <person name="Lipzen A."/>
            <person name="Lutzoni F."/>
            <person name="Magnuson J."/>
            <person name="Mondo S."/>
            <person name="Nolan M."/>
            <person name="Ohm R."/>
            <person name="Pangilinan J."/>
            <person name="Park H.-J."/>
            <person name="Ramirez L."/>
            <person name="Alfaro M."/>
            <person name="Sun H."/>
            <person name="Tritt A."/>
            <person name="Yoshinaga Y."/>
            <person name="Zwiers L.-H."/>
            <person name="Turgeon B."/>
            <person name="Goodwin S."/>
            <person name="Spatafora J."/>
            <person name="Crous P."/>
            <person name="Grigoriev I."/>
        </authorList>
    </citation>
    <scope>NUCLEOTIDE SEQUENCE</scope>
    <source>
        <strain evidence="1">ATCC 200398</strain>
    </source>
</reference>
<gene>
    <name evidence="1" type="ORF">BDR25DRAFT_318002</name>
</gene>
<sequence>MWFYPWTAQARPLSVALTCSGVLCQPRPVRNPPFCRYPLVFGRQQANRTSERGAPWRSAPDAVATAADSFVNPPEVQASSGDGEYSKASLSPEEQLFVVCRVLETIWPGCISTRRHDEWVTVISCDRRRPWLITTGCVSPLPDQPVITSARMKWTELGVL</sequence>
<accession>A0ACB6QI75</accession>
<dbReference type="EMBL" id="MU003527">
    <property type="protein sequence ID" value="KAF2465845.1"/>
    <property type="molecule type" value="Genomic_DNA"/>
</dbReference>
<evidence type="ECO:0000313" key="2">
    <source>
        <dbReference type="Proteomes" id="UP000799755"/>
    </source>
</evidence>
<keyword evidence="2" id="KW-1185">Reference proteome</keyword>
<name>A0ACB6QI75_9PLEO</name>